<protein>
    <submittedName>
        <fullName evidence="5">Transcriptional regulatory protein YycF</fullName>
    </submittedName>
</protein>
<dbReference type="Pfam" id="PF08668">
    <property type="entry name" value="HDOD"/>
    <property type="match status" value="1"/>
</dbReference>
<dbReference type="InterPro" id="IPR052340">
    <property type="entry name" value="RNase_Y/CdgJ"/>
</dbReference>
<dbReference type="CDD" id="cd00156">
    <property type="entry name" value="REC"/>
    <property type="match status" value="1"/>
</dbReference>
<dbReference type="GO" id="GO:0000160">
    <property type="term" value="P:phosphorelay signal transduction system"/>
    <property type="evidence" value="ECO:0007669"/>
    <property type="project" value="InterPro"/>
</dbReference>
<dbReference type="Proteomes" id="UP000316304">
    <property type="component" value="Unassembled WGS sequence"/>
</dbReference>
<reference evidence="5 6" key="1">
    <citation type="submission" date="2019-02" db="EMBL/GenBank/DDBJ databases">
        <title>Deep-cultivation of Planctomycetes and their phenomic and genomic characterization uncovers novel biology.</title>
        <authorList>
            <person name="Wiegand S."/>
            <person name="Jogler M."/>
            <person name="Boedeker C."/>
            <person name="Pinto D."/>
            <person name="Vollmers J."/>
            <person name="Rivas-Marin E."/>
            <person name="Kohn T."/>
            <person name="Peeters S.H."/>
            <person name="Heuer A."/>
            <person name="Rast P."/>
            <person name="Oberbeckmann S."/>
            <person name="Bunk B."/>
            <person name="Jeske O."/>
            <person name="Meyerdierks A."/>
            <person name="Storesund J.E."/>
            <person name="Kallscheuer N."/>
            <person name="Luecker S."/>
            <person name="Lage O.M."/>
            <person name="Pohl T."/>
            <person name="Merkel B.J."/>
            <person name="Hornburger P."/>
            <person name="Mueller R.-W."/>
            <person name="Bruemmer F."/>
            <person name="Labrenz M."/>
            <person name="Spormann A.M."/>
            <person name="Op Den Camp H."/>
            <person name="Overmann J."/>
            <person name="Amann R."/>
            <person name="Jetten M.S.M."/>
            <person name="Mascher T."/>
            <person name="Medema M.H."/>
            <person name="Devos D.P."/>
            <person name="Kaster A.-K."/>
            <person name="Ovreas L."/>
            <person name="Rohde M."/>
            <person name="Galperin M.Y."/>
            <person name="Jogler C."/>
        </authorList>
    </citation>
    <scope>NUCLEOTIDE SEQUENCE [LARGE SCALE GENOMIC DNA]</scope>
    <source>
        <strain evidence="5 6">Pla52o</strain>
    </source>
</reference>
<keyword evidence="6" id="KW-1185">Reference proteome</keyword>
<organism evidence="5 6">
    <name type="scientific">Novipirellula galeiformis</name>
    <dbReference type="NCBI Taxonomy" id="2528004"/>
    <lineage>
        <taxon>Bacteria</taxon>
        <taxon>Pseudomonadati</taxon>
        <taxon>Planctomycetota</taxon>
        <taxon>Planctomycetia</taxon>
        <taxon>Pirellulales</taxon>
        <taxon>Pirellulaceae</taxon>
        <taxon>Novipirellula</taxon>
    </lineage>
</organism>
<evidence type="ECO:0000259" key="3">
    <source>
        <dbReference type="PROSITE" id="PS50110"/>
    </source>
</evidence>
<gene>
    <name evidence="5" type="primary">yycF_2</name>
    <name evidence="5" type="ORF">Pla52o_33440</name>
</gene>
<dbReference type="Pfam" id="PF00072">
    <property type="entry name" value="Response_reg"/>
    <property type="match status" value="1"/>
</dbReference>
<keyword evidence="1" id="KW-0597">Phosphoprotein</keyword>
<dbReference type="AlphaFoldDB" id="A0A5C6CDG7"/>
<evidence type="ECO:0000313" key="5">
    <source>
        <dbReference type="EMBL" id="TWU22288.1"/>
    </source>
</evidence>
<dbReference type="RefSeq" id="WP_197169268.1">
    <property type="nucleotide sequence ID" value="NZ_SJPT01000005.1"/>
</dbReference>
<dbReference type="PROSITE" id="PS51833">
    <property type="entry name" value="HDOD"/>
    <property type="match status" value="1"/>
</dbReference>
<feature type="region of interest" description="Disordered" evidence="2">
    <location>
        <begin position="128"/>
        <end position="180"/>
    </location>
</feature>
<dbReference type="InterPro" id="IPR001789">
    <property type="entry name" value="Sig_transdc_resp-reg_receiver"/>
</dbReference>
<dbReference type="PROSITE" id="PS50110">
    <property type="entry name" value="RESPONSE_REGULATORY"/>
    <property type="match status" value="1"/>
</dbReference>
<dbReference type="PANTHER" id="PTHR33525">
    <property type="match status" value="1"/>
</dbReference>
<evidence type="ECO:0000313" key="6">
    <source>
        <dbReference type="Proteomes" id="UP000316304"/>
    </source>
</evidence>
<dbReference type="Gene3D" id="3.40.50.2300">
    <property type="match status" value="1"/>
</dbReference>
<comment type="caution">
    <text evidence="5">The sequence shown here is derived from an EMBL/GenBank/DDBJ whole genome shotgun (WGS) entry which is preliminary data.</text>
</comment>
<dbReference type="SUPFAM" id="SSF109604">
    <property type="entry name" value="HD-domain/PDEase-like"/>
    <property type="match status" value="1"/>
</dbReference>
<accession>A0A5C6CDG7</accession>
<feature type="modified residue" description="4-aspartylphosphate" evidence="1">
    <location>
        <position position="58"/>
    </location>
</feature>
<feature type="domain" description="Response regulatory" evidence="3">
    <location>
        <begin position="9"/>
        <end position="123"/>
    </location>
</feature>
<dbReference type="EMBL" id="SJPT01000005">
    <property type="protein sequence ID" value="TWU22288.1"/>
    <property type="molecule type" value="Genomic_DNA"/>
</dbReference>
<proteinExistence type="predicted"/>
<sequence>MSDQTTERFAIVVDDEGIVRKMMAFALRQEGFVCHAASDGEEAMQLIESREYHLVVTDLAMPHKNGHALAVELLARPNRPTIAVHTAIVEPKITKDLMNRGVDDIIFKPTDYAAFAAKIRGIVDRRLKSSASDSPRSTPANVATAEPVLGSADPAVDPSTADVPESQVGDKKTPPPAEDKASAIKSIDSLGVESLPFSQAALDVCRLACDDDSEADEIAEAIELEPTLMAELLRLGNSSFYNRSGRTMLSMEEIIVRIGRRHIGELALALNACSSMRDMIVPSLDVKLAWHRSLAAHVAIKQILSQRTSAQRSAGLMLSAAMHLLGRMVLAKKFPDDMATLTELAEQTGESLTVLERRTFSASQSEILARLLSNWQVPDDVIGPLRHFDTSYEQLVSLDRLDREDAELVKIAVLIGWLAVGKWDSWDAVEIPSPSVFRRHCNSSPSDLVHHTRAGLVEMLADLGETLPSLAADANAGHCIYRCLGERDVDFIRPLLPSLGLTTDADAGKDQPGTIVNCIDASSGQVQRFAASLEQRENLILGRNGEDEGLQRGASLLLLPCTFGKFTESTQSWRVSETRKTSDR</sequence>
<dbReference type="SMART" id="SM00448">
    <property type="entry name" value="REC"/>
    <property type="match status" value="1"/>
</dbReference>
<evidence type="ECO:0000256" key="1">
    <source>
        <dbReference type="PROSITE-ProRule" id="PRU00169"/>
    </source>
</evidence>
<feature type="domain" description="HDOD" evidence="4">
    <location>
        <begin position="194"/>
        <end position="391"/>
    </location>
</feature>
<dbReference type="InterPro" id="IPR011006">
    <property type="entry name" value="CheY-like_superfamily"/>
</dbReference>
<feature type="compositionally biased region" description="Polar residues" evidence="2">
    <location>
        <begin position="129"/>
        <end position="141"/>
    </location>
</feature>
<feature type="compositionally biased region" description="Basic and acidic residues" evidence="2">
    <location>
        <begin position="168"/>
        <end position="180"/>
    </location>
</feature>
<dbReference type="Gene3D" id="1.10.3210.10">
    <property type="entry name" value="Hypothetical protein af1432"/>
    <property type="match status" value="1"/>
</dbReference>
<dbReference type="PANTHER" id="PTHR33525:SF3">
    <property type="entry name" value="RIBONUCLEASE Y"/>
    <property type="match status" value="1"/>
</dbReference>
<dbReference type="SUPFAM" id="SSF52172">
    <property type="entry name" value="CheY-like"/>
    <property type="match status" value="1"/>
</dbReference>
<dbReference type="InterPro" id="IPR013976">
    <property type="entry name" value="HDOD"/>
</dbReference>
<evidence type="ECO:0000259" key="4">
    <source>
        <dbReference type="PROSITE" id="PS51833"/>
    </source>
</evidence>
<evidence type="ECO:0000256" key="2">
    <source>
        <dbReference type="SAM" id="MobiDB-lite"/>
    </source>
</evidence>
<name>A0A5C6CDG7_9BACT</name>